<dbReference type="PROSITE" id="PS50283">
    <property type="entry name" value="NA_SOLUT_SYMP_3"/>
    <property type="match status" value="1"/>
</dbReference>
<dbReference type="Pfam" id="PF00474">
    <property type="entry name" value="SSF"/>
    <property type="match status" value="2"/>
</dbReference>
<dbReference type="PANTHER" id="PTHR48086">
    <property type="entry name" value="SODIUM/PROLINE SYMPORTER-RELATED"/>
    <property type="match status" value="1"/>
</dbReference>
<organism evidence="9 10">
    <name type="scientific">Aeoliella mucimassa</name>
    <dbReference type="NCBI Taxonomy" id="2527972"/>
    <lineage>
        <taxon>Bacteria</taxon>
        <taxon>Pseudomonadati</taxon>
        <taxon>Planctomycetota</taxon>
        <taxon>Planctomycetia</taxon>
        <taxon>Pirellulales</taxon>
        <taxon>Lacipirellulaceae</taxon>
        <taxon>Aeoliella</taxon>
    </lineage>
</organism>
<dbReference type="GO" id="GO:0022857">
    <property type="term" value="F:transmembrane transporter activity"/>
    <property type="evidence" value="ECO:0007669"/>
    <property type="project" value="InterPro"/>
</dbReference>
<comment type="subcellular location">
    <subcellularLocation>
        <location evidence="1">Membrane</location>
        <topology evidence="1">Multi-pass membrane protein</topology>
    </subcellularLocation>
</comment>
<feature type="transmembrane region" description="Helical" evidence="8">
    <location>
        <begin position="234"/>
        <end position="257"/>
    </location>
</feature>
<evidence type="ECO:0000256" key="7">
    <source>
        <dbReference type="RuleBase" id="RU362091"/>
    </source>
</evidence>
<keyword evidence="3" id="KW-0813">Transport</keyword>
<feature type="transmembrane region" description="Helical" evidence="8">
    <location>
        <begin position="472"/>
        <end position="493"/>
    </location>
</feature>
<feature type="transmembrane region" description="Helical" evidence="8">
    <location>
        <begin position="558"/>
        <end position="578"/>
    </location>
</feature>
<sequence length="590" mass="62938">MHAWDYTLIVFYLVLPLLVGPWLARRVKSSNDLFSAGNQSPWWLSGLSAYMTMFSSGTFVVWGGIAFKYGLVSVSICMALGVAALLVAAFLARRWRNTGANSAAEFIYYRYGPGVVQMYTWLLMAARLIGVAVSIYSLAVISCELMPIPSDSFLANEHGRISTEAAIVIAGIAIIGYTVFGGLWSVLVTDMMQFVVLTSSVAIVVPLIVAEAGGVEAIGQSVPEGFFSPVASDFTWWFLVGWIVIHAMKIGGEWAFVQRLTCVPTPRDAVLSATLFGLLYLVTPIVWMTPAMVYRVIDPIPEELNADLVAYYPAFKVSELSASDQQAIAEGAFEKLSSEGTAKVRSGAIDRKAEAAYIRACRRVAPVGLLGMMMASMFAATASMANSELNVLAGAITNDIYAKMRGPAVSESHLVAVGRVLTVLIGALFIALALAVPKMGGAEGVILTITGLFVGPMVLPTIWGLFSDKIGAGATVLTVVVTAACAAYLKFGAEDVSWIHSNMRVAEILVGTLVPAAVLILCELLGRSVNPGAKQAAMLEKRLSESTSQTMLDLPLRIVAISLGTQSLVFFVLATALLTNSTRTVEARVG</sequence>
<name>A0A518AR85_9BACT</name>
<keyword evidence="10" id="KW-1185">Reference proteome</keyword>
<feature type="transmembrane region" description="Helical" evidence="8">
    <location>
        <begin position="194"/>
        <end position="214"/>
    </location>
</feature>
<dbReference type="AlphaFoldDB" id="A0A518AR85"/>
<evidence type="ECO:0000313" key="9">
    <source>
        <dbReference type="EMBL" id="QDU57228.1"/>
    </source>
</evidence>
<feature type="transmembrane region" description="Helical" evidence="8">
    <location>
        <begin position="269"/>
        <end position="289"/>
    </location>
</feature>
<feature type="transmembrane region" description="Helical" evidence="8">
    <location>
        <begin position="71"/>
        <end position="92"/>
    </location>
</feature>
<proteinExistence type="inferred from homology"/>
<dbReference type="OrthoDB" id="9789704at2"/>
<evidence type="ECO:0000256" key="1">
    <source>
        <dbReference type="ARBA" id="ARBA00004141"/>
    </source>
</evidence>
<protein>
    <submittedName>
        <fullName evidence="9">Sodium/glucose cotransporter</fullName>
    </submittedName>
</protein>
<accession>A0A518AR85</accession>
<feature type="transmembrane region" description="Helical" evidence="8">
    <location>
        <begin position="414"/>
        <end position="436"/>
    </location>
</feature>
<dbReference type="InterPro" id="IPR038377">
    <property type="entry name" value="Na/Glc_symporter_sf"/>
</dbReference>
<keyword evidence="5 8" id="KW-1133">Transmembrane helix</keyword>
<evidence type="ECO:0000256" key="5">
    <source>
        <dbReference type="ARBA" id="ARBA00022989"/>
    </source>
</evidence>
<feature type="transmembrane region" description="Helical" evidence="8">
    <location>
        <begin position="505"/>
        <end position="526"/>
    </location>
</feature>
<gene>
    <name evidence="9" type="primary">sglT_7</name>
    <name evidence="9" type="ORF">Pan181_34420</name>
</gene>
<feature type="transmembrane region" description="Helical" evidence="8">
    <location>
        <begin position="161"/>
        <end position="187"/>
    </location>
</feature>
<keyword evidence="6 8" id="KW-0472">Membrane</keyword>
<evidence type="ECO:0000313" key="10">
    <source>
        <dbReference type="Proteomes" id="UP000315750"/>
    </source>
</evidence>
<feature type="transmembrane region" description="Helical" evidence="8">
    <location>
        <begin position="44"/>
        <end position="65"/>
    </location>
</feature>
<feature type="transmembrane region" description="Helical" evidence="8">
    <location>
        <begin position="119"/>
        <end position="141"/>
    </location>
</feature>
<evidence type="ECO:0000256" key="2">
    <source>
        <dbReference type="ARBA" id="ARBA00006434"/>
    </source>
</evidence>
<dbReference type="Proteomes" id="UP000315750">
    <property type="component" value="Chromosome"/>
</dbReference>
<dbReference type="GO" id="GO:0005886">
    <property type="term" value="C:plasma membrane"/>
    <property type="evidence" value="ECO:0007669"/>
    <property type="project" value="TreeGrafter"/>
</dbReference>
<dbReference type="RefSeq" id="WP_145248251.1">
    <property type="nucleotide sequence ID" value="NZ_CP036278.1"/>
</dbReference>
<dbReference type="InterPro" id="IPR050277">
    <property type="entry name" value="Sodium:Solute_Symporter"/>
</dbReference>
<evidence type="ECO:0000256" key="4">
    <source>
        <dbReference type="ARBA" id="ARBA00022692"/>
    </source>
</evidence>
<evidence type="ECO:0000256" key="6">
    <source>
        <dbReference type="ARBA" id="ARBA00023136"/>
    </source>
</evidence>
<keyword evidence="4 8" id="KW-0812">Transmembrane</keyword>
<dbReference type="PANTHER" id="PTHR48086:SF7">
    <property type="entry name" value="SODIUM-SOLUTE SYMPORTER-RELATED"/>
    <property type="match status" value="1"/>
</dbReference>
<evidence type="ECO:0000256" key="3">
    <source>
        <dbReference type="ARBA" id="ARBA00022448"/>
    </source>
</evidence>
<dbReference type="EMBL" id="CP036278">
    <property type="protein sequence ID" value="QDU57228.1"/>
    <property type="molecule type" value="Genomic_DNA"/>
</dbReference>
<feature type="transmembrane region" description="Helical" evidence="8">
    <location>
        <begin position="445"/>
        <end position="466"/>
    </location>
</feature>
<reference evidence="9 10" key="1">
    <citation type="submission" date="2019-02" db="EMBL/GenBank/DDBJ databases">
        <title>Deep-cultivation of Planctomycetes and their phenomic and genomic characterization uncovers novel biology.</title>
        <authorList>
            <person name="Wiegand S."/>
            <person name="Jogler M."/>
            <person name="Boedeker C."/>
            <person name="Pinto D."/>
            <person name="Vollmers J."/>
            <person name="Rivas-Marin E."/>
            <person name="Kohn T."/>
            <person name="Peeters S.H."/>
            <person name="Heuer A."/>
            <person name="Rast P."/>
            <person name="Oberbeckmann S."/>
            <person name="Bunk B."/>
            <person name="Jeske O."/>
            <person name="Meyerdierks A."/>
            <person name="Storesund J.E."/>
            <person name="Kallscheuer N."/>
            <person name="Luecker S."/>
            <person name="Lage O.M."/>
            <person name="Pohl T."/>
            <person name="Merkel B.J."/>
            <person name="Hornburger P."/>
            <person name="Mueller R.-W."/>
            <person name="Bruemmer F."/>
            <person name="Labrenz M."/>
            <person name="Spormann A.M."/>
            <person name="Op den Camp H."/>
            <person name="Overmann J."/>
            <person name="Amann R."/>
            <person name="Jetten M.S.M."/>
            <person name="Mascher T."/>
            <person name="Medema M.H."/>
            <person name="Devos D.P."/>
            <person name="Kaster A.-K."/>
            <person name="Ovreas L."/>
            <person name="Rohde M."/>
            <person name="Galperin M.Y."/>
            <person name="Jogler C."/>
        </authorList>
    </citation>
    <scope>NUCLEOTIDE SEQUENCE [LARGE SCALE GENOMIC DNA]</scope>
    <source>
        <strain evidence="9 10">Pan181</strain>
    </source>
</reference>
<evidence type="ECO:0000256" key="8">
    <source>
        <dbReference type="SAM" id="Phobius"/>
    </source>
</evidence>
<feature type="transmembrane region" description="Helical" evidence="8">
    <location>
        <begin position="6"/>
        <end position="24"/>
    </location>
</feature>
<comment type="similarity">
    <text evidence="2 7">Belongs to the sodium:solute symporter (SSF) (TC 2.A.21) family.</text>
</comment>
<dbReference type="Gene3D" id="1.20.1730.10">
    <property type="entry name" value="Sodium/glucose cotransporter"/>
    <property type="match status" value="1"/>
</dbReference>
<dbReference type="KEGG" id="amuc:Pan181_34420"/>
<dbReference type="InterPro" id="IPR001734">
    <property type="entry name" value="Na/solute_symporter"/>
</dbReference>